<gene>
    <name evidence="1" type="ORF">SG34_027870</name>
</gene>
<name>A0AAE9Z2Y3_9GAMM</name>
<reference evidence="1 2" key="2">
    <citation type="journal article" date="2022" name="Mar. Drugs">
        <title>Bioassay-Guided Fractionation Leads to the Detection of Cholic Acid Generated by the Rare Thalassomonas sp.</title>
        <authorList>
            <person name="Pheiffer F."/>
            <person name="Schneider Y.K."/>
            <person name="Hansen E.H."/>
            <person name="Andersen J.H."/>
            <person name="Isaksson J."/>
            <person name="Busche T."/>
            <person name="R C."/>
            <person name="Kalinowski J."/>
            <person name="Zyl L.V."/>
            <person name="Trindade M."/>
        </authorList>
    </citation>
    <scope>NUCLEOTIDE SEQUENCE [LARGE SCALE GENOMIC DNA]</scope>
    <source>
        <strain evidence="1 2">XOM25</strain>
    </source>
</reference>
<dbReference type="Proteomes" id="UP000032352">
    <property type="component" value="Chromosome"/>
</dbReference>
<accession>A0AAE9Z2Y3</accession>
<proteinExistence type="predicted"/>
<evidence type="ECO:0000313" key="1">
    <source>
        <dbReference type="EMBL" id="WDE05074.1"/>
    </source>
</evidence>
<evidence type="ECO:0000313" key="2">
    <source>
        <dbReference type="Proteomes" id="UP000032352"/>
    </source>
</evidence>
<reference evidence="1 2" key="1">
    <citation type="journal article" date="2015" name="Genome Announc.">
        <title>Draft Genome Sequences of Marine Isolates of Thalassomonas viridans and Thalassomonas actiniarum.</title>
        <authorList>
            <person name="Olonade I."/>
            <person name="van Zyl L.J."/>
            <person name="Trindade M."/>
        </authorList>
    </citation>
    <scope>NUCLEOTIDE SEQUENCE [LARGE SCALE GENOMIC DNA]</scope>
    <source>
        <strain evidence="1 2">XOM25</strain>
    </source>
</reference>
<protein>
    <submittedName>
        <fullName evidence="1">Uncharacterized protein</fullName>
    </submittedName>
</protein>
<sequence length="75" mass="7678">MNNLKMIFEGLGGSKGKEPLARKLTTNELNLITGGSGIHNGADPAAHTVAVPAADSLVMAPFNSDSNDDKGITGK</sequence>
<dbReference type="AlphaFoldDB" id="A0AAE9Z2Y3"/>
<dbReference type="KEGG" id="tvd:SG34_027870"/>
<organism evidence="1 2">
    <name type="scientific">Thalassomonas viridans</name>
    <dbReference type="NCBI Taxonomy" id="137584"/>
    <lineage>
        <taxon>Bacteria</taxon>
        <taxon>Pseudomonadati</taxon>
        <taxon>Pseudomonadota</taxon>
        <taxon>Gammaproteobacteria</taxon>
        <taxon>Alteromonadales</taxon>
        <taxon>Colwelliaceae</taxon>
        <taxon>Thalassomonas</taxon>
    </lineage>
</organism>
<dbReference type="EMBL" id="CP059733">
    <property type="protein sequence ID" value="WDE05074.1"/>
    <property type="molecule type" value="Genomic_DNA"/>
</dbReference>
<keyword evidence="2" id="KW-1185">Reference proteome</keyword>
<dbReference type="RefSeq" id="WP_044838793.1">
    <property type="nucleotide sequence ID" value="NZ_CP059733.1"/>
</dbReference>